<name>A0A8H3ZEX7_VENIN</name>
<gene>
    <name evidence="2" type="ORF">BLS_005566</name>
    <name evidence="3" type="ORF">EG327_003738</name>
</gene>
<feature type="region of interest" description="Disordered" evidence="1">
    <location>
        <begin position="286"/>
        <end position="305"/>
    </location>
</feature>
<evidence type="ECO:0000256" key="1">
    <source>
        <dbReference type="SAM" id="MobiDB-lite"/>
    </source>
</evidence>
<proteinExistence type="predicted"/>
<evidence type="ECO:0000313" key="2">
    <source>
        <dbReference type="EMBL" id="KAE9968958.1"/>
    </source>
</evidence>
<dbReference type="Proteomes" id="UP000490939">
    <property type="component" value="Unassembled WGS sequence"/>
</dbReference>
<comment type="caution">
    <text evidence="3">The sequence shown here is derived from an EMBL/GenBank/DDBJ whole genome shotgun (WGS) entry which is preliminary data.</text>
</comment>
<dbReference type="Proteomes" id="UP000433883">
    <property type="component" value="Unassembled WGS sequence"/>
</dbReference>
<evidence type="ECO:0000313" key="4">
    <source>
        <dbReference type="Proteomes" id="UP000490939"/>
    </source>
</evidence>
<evidence type="ECO:0008006" key="5">
    <source>
        <dbReference type="Google" id="ProtNLM"/>
    </source>
</evidence>
<sequence>MVLCRPRLVEDNTPNVYKTLESGNLPRCYNKLRATPKSTSTIMSTNSISTSSAASMPIMPTLQGNTATPDLLGLPQEVQDMIYDEVASEFPLQCRPNTSRQATNDEFRTRHALLFVNHEISDAFKPLLANKTPYIYIAIDSLEPGVSDTTACLDNPYHEELIRVQFHITTTGMQFKRISDLLCFIMGLWGPHTWEMDHISVIYTDPTKSKVGIWYGEYTIQATGPRNFEVTFVKKTVDEEGVVEVTKVVKHPQDRWWIDWKLPRVEHERMMEAAEEKGRWIEDGEWRDEDGFLDTSSETTPAIES</sequence>
<organism evidence="3 4">
    <name type="scientific">Venturia inaequalis</name>
    <name type="common">Apple scab fungus</name>
    <dbReference type="NCBI Taxonomy" id="5025"/>
    <lineage>
        <taxon>Eukaryota</taxon>
        <taxon>Fungi</taxon>
        <taxon>Dikarya</taxon>
        <taxon>Ascomycota</taxon>
        <taxon>Pezizomycotina</taxon>
        <taxon>Dothideomycetes</taxon>
        <taxon>Pleosporomycetidae</taxon>
        <taxon>Venturiales</taxon>
        <taxon>Venturiaceae</taxon>
        <taxon>Venturia</taxon>
    </lineage>
</organism>
<dbReference type="EMBL" id="WNWR01000023">
    <property type="protein sequence ID" value="KAE9993728.1"/>
    <property type="molecule type" value="Genomic_DNA"/>
</dbReference>
<protein>
    <recommendedName>
        <fullName evidence="5">F-box domain-containing protein</fullName>
    </recommendedName>
</protein>
<reference evidence="3 4" key="1">
    <citation type="submission" date="2019-07" db="EMBL/GenBank/DDBJ databases">
        <title>Venturia inaequalis Genome Resource.</title>
        <authorList>
            <person name="Lichtner F.J."/>
        </authorList>
    </citation>
    <scope>NUCLEOTIDE SEQUENCE [LARGE SCALE GENOMIC DNA]</scope>
    <source>
        <strain evidence="2">Bline_iso_100314</strain>
        <strain evidence="3 4">DMI_063113</strain>
    </source>
</reference>
<keyword evidence="4" id="KW-1185">Reference proteome</keyword>
<dbReference type="AlphaFoldDB" id="A0A8H3ZEX7"/>
<evidence type="ECO:0000313" key="3">
    <source>
        <dbReference type="EMBL" id="KAE9993728.1"/>
    </source>
</evidence>
<feature type="compositionally biased region" description="Polar residues" evidence="1">
    <location>
        <begin position="294"/>
        <end position="305"/>
    </location>
</feature>
<accession>A0A8H3ZEX7</accession>
<dbReference type="EMBL" id="WNWQ01000389">
    <property type="protein sequence ID" value="KAE9968958.1"/>
    <property type="molecule type" value="Genomic_DNA"/>
</dbReference>